<dbReference type="KEGG" id="apre:CNX65_07525"/>
<dbReference type="SUPFAM" id="SSF53474">
    <property type="entry name" value="alpha/beta-Hydrolases"/>
    <property type="match status" value="1"/>
</dbReference>
<organism evidence="2 3">
    <name type="scientific">Actinosynnema pretiosum</name>
    <dbReference type="NCBI Taxonomy" id="42197"/>
    <lineage>
        <taxon>Bacteria</taxon>
        <taxon>Bacillati</taxon>
        <taxon>Actinomycetota</taxon>
        <taxon>Actinomycetes</taxon>
        <taxon>Pseudonocardiales</taxon>
        <taxon>Pseudonocardiaceae</taxon>
        <taxon>Actinosynnema</taxon>
    </lineage>
</organism>
<protein>
    <submittedName>
        <fullName evidence="2">Alpha/beta hydrolase</fullName>
    </submittedName>
</protein>
<evidence type="ECO:0000256" key="1">
    <source>
        <dbReference type="SAM" id="MobiDB-lite"/>
    </source>
</evidence>
<dbReference type="Gene3D" id="3.40.50.1820">
    <property type="entry name" value="alpha/beta hydrolase"/>
    <property type="match status" value="1"/>
</dbReference>
<dbReference type="AlphaFoldDB" id="A0A290Z2H5"/>
<accession>A0A290Z2H5</accession>
<name>A0A290Z2H5_9PSEU</name>
<evidence type="ECO:0000313" key="3">
    <source>
        <dbReference type="Proteomes" id="UP000218505"/>
    </source>
</evidence>
<keyword evidence="3" id="KW-1185">Reference proteome</keyword>
<feature type="compositionally biased region" description="Gly residues" evidence="1">
    <location>
        <begin position="118"/>
        <end position="142"/>
    </location>
</feature>
<dbReference type="RefSeq" id="WP_096492117.1">
    <property type="nucleotide sequence ID" value="NZ_CP023445.1"/>
</dbReference>
<sequence>MNNTTVLVVPGTASDEVFVRSVFAGPVARAGGRLVAVTSATVAGHLAALDAGPARFVVGGVSLGAHVAVRWAARNPERCLGLLLALPAWTGSPEGAPAALSALASAAAVEAGRAEAAGSGGEPGGRVPDGGAADGGAAGSGAGGAVDAGVEGALRGVTGWLGDELRRAWTRHGDRLVPVLRAAAASDGPTPEELAGLRAPVGIAACVDDPVHPLDVAELWGRTAPGAVVRRIGLADLGRDRESLGGAAVAAWAESAAGTGALPTVGG</sequence>
<reference evidence="2" key="1">
    <citation type="submission" date="2017-09" db="EMBL/GenBank/DDBJ databases">
        <title>Complete Genome Sequence of ansamitocin-producing Bacterium Actinosynnema pretiosum X47.</title>
        <authorList>
            <person name="Cao G."/>
            <person name="Zong G."/>
            <person name="Zhong C."/>
            <person name="Fu J."/>
        </authorList>
    </citation>
    <scope>NUCLEOTIDE SEQUENCE [LARGE SCALE GENOMIC DNA]</scope>
    <source>
        <strain evidence="2">X47</strain>
    </source>
</reference>
<dbReference type="InterPro" id="IPR029058">
    <property type="entry name" value="AB_hydrolase_fold"/>
</dbReference>
<dbReference type="Proteomes" id="UP000218505">
    <property type="component" value="Chromosome"/>
</dbReference>
<gene>
    <name evidence="2" type="ORF">CNX65_07525</name>
</gene>
<dbReference type="GO" id="GO:0016787">
    <property type="term" value="F:hydrolase activity"/>
    <property type="evidence" value="ECO:0007669"/>
    <property type="project" value="UniProtKB-KW"/>
</dbReference>
<keyword evidence="2" id="KW-0378">Hydrolase</keyword>
<feature type="region of interest" description="Disordered" evidence="1">
    <location>
        <begin position="114"/>
        <end position="142"/>
    </location>
</feature>
<proteinExistence type="predicted"/>
<evidence type="ECO:0000313" key="2">
    <source>
        <dbReference type="EMBL" id="ATE53159.1"/>
    </source>
</evidence>
<dbReference type="EMBL" id="CP023445">
    <property type="protein sequence ID" value="ATE53159.1"/>
    <property type="molecule type" value="Genomic_DNA"/>
</dbReference>